<feature type="binding site" evidence="6">
    <location>
        <position position="75"/>
    </location>
    <ligand>
        <name>[4Fe-4S] cluster</name>
        <dbReference type="ChEBI" id="CHEBI:49883"/>
        <label>2</label>
    </ligand>
</feature>
<feature type="binding site" evidence="6">
    <location>
        <position position="82"/>
    </location>
    <ligand>
        <name>[4Fe-4S] cluster</name>
        <dbReference type="ChEBI" id="CHEBI:49883"/>
        <label>2</label>
    </ligand>
</feature>
<dbReference type="InterPro" id="IPR004496">
    <property type="entry name" value="NapF"/>
</dbReference>
<keyword evidence="3 6" id="KW-0677">Repeat</keyword>
<evidence type="ECO:0000313" key="9">
    <source>
        <dbReference type="Proteomes" id="UP000590068"/>
    </source>
</evidence>
<feature type="binding site" evidence="6">
    <location>
        <position position="43"/>
    </location>
    <ligand>
        <name>[4Fe-4S] cluster</name>
        <dbReference type="ChEBI" id="CHEBI:49883"/>
        <label>1</label>
    </ligand>
</feature>
<dbReference type="NCBIfam" id="TIGR00402">
    <property type="entry name" value="napF"/>
    <property type="match status" value="1"/>
</dbReference>
<feature type="binding site" evidence="6">
    <location>
        <position position="40"/>
    </location>
    <ligand>
        <name>[4Fe-4S] cluster</name>
        <dbReference type="ChEBI" id="CHEBI:49883"/>
        <label>1</label>
    </ligand>
</feature>
<feature type="binding site" evidence="6">
    <location>
        <position position="154"/>
    </location>
    <ligand>
        <name>[4Fe-4S] cluster</name>
        <dbReference type="ChEBI" id="CHEBI:49883"/>
        <label>3</label>
    </ligand>
</feature>
<evidence type="ECO:0000256" key="3">
    <source>
        <dbReference type="ARBA" id="ARBA00022737"/>
    </source>
</evidence>
<keyword evidence="5 6" id="KW-0411">Iron-sulfur</keyword>
<organism evidence="8 9">
    <name type="scientific">Vibrio breoganii</name>
    <dbReference type="NCBI Taxonomy" id="553239"/>
    <lineage>
        <taxon>Bacteria</taxon>
        <taxon>Pseudomonadati</taxon>
        <taxon>Pseudomonadota</taxon>
        <taxon>Gammaproteobacteria</taxon>
        <taxon>Vibrionales</taxon>
        <taxon>Vibrionaceae</taxon>
        <taxon>Vibrio</taxon>
    </lineage>
</organism>
<evidence type="ECO:0000259" key="7">
    <source>
        <dbReference type="PROSITE" id="PS51379"/>
    </source>
</evidence>
<comment type="similarity">
    <text evidence="6">Belongs to the NapF family.</text>
</comment>
<feature type="binding site" evidence="6">
    <location>
        <position position="72"/>
    </location>
    <ligand>
        <name>[4Fe-4S] cluster</name>
        <dbReference type="ChEBI" id="CHEBI:49883"/>
        <label>2</label>
    </ligand>
</feature>
<dbReference type="Pfam" id="PF00037">
    <property type="entry name" value="Fer4"/>
    <property type="match status" value="1"/>
</dbReference>
<evidence type="ECO:0000256" key="2">
    <source>
        <dbReference type="ARBA" id="ARBA00022723"/>
    </source>
</evidence>
<dbReference type="InterPro" id="IPR017896">
    <property type="entry name" value="4Fe4S_Fe-S-bd"/>
</dbReference>
<evidence type="ECO:0000256" key="4">
    <source>
        <dbReference type="ARBA" id="ARBA00023004"/>
    </source>
</evidence>
<keyword evidence="6" id="KW-0963">Cytoplasm</keyword>
<dbReference type="PANTHER" id="PTHR24960:SF46">
    <property type="entry name" value="FERREDOXIN-TYPE PROTEIN NAPF"/>
    <property type="match status" value="1"/>
</dbReference>
<evidence type="ECO:0000256" key="5">
    <source>
        <dbReference type="ARBA" id="ARBA00023014"/>
    </source>
</evidence>
<keyword evidence="2 6" id="KW-0479">Metal-binding</keyword>
<comment type="subcellular location">
    <subcellularLocation>
        <location evidence="6">Cytoplasm</location>
    </subcellularLocation>
</comment>
<feature type="binding site" evidence="6">
    <location>
        <position position="144"/>
    </location>
    <ligand>
        <name>[4Fe-4S] cluster</name>
        <dbReference type="ChEBI" id="CHEBI:49883"/>
        <label>3</label>
    </ligand>
</feature>
<dbReference type="PROSITE" id="PS00198">
    <property type="entry name" value="4FE4S_FER_1"/>
    <property type="match status" value="2"/>
</dbReference>
<dbReference type="HAMAP" id="MF_02201">
    <property type="entry name" value="NapF"/>
    <property type="match status" value="1"/>
</dbReference>
<reference evidence="8 9" key="1">
    <citation type="submission" date="2020-04" db="EMBL/GenBank/DDBJ databases">
        <title>WGS-Seq of Vibrio isolated by the O'Toole Lab.</title>
        <authorList>
            <person name="Mckone K.P."/>
            <person name="Whitaker R."/>
            <person name="Sevigney J.L."/>
            <person name="Herring J.B."/>
            <person name="O'Toole G."/>
        </authorList>
    </citation>
    <scope>NUCLEOTIDE SEQUENCE [LARGE SCALE GENOMIC DNA]</scope>
    <source>
        <strain evidence="8 9">BS_02</strain>
    </source>
</reference>
<dbReference type="Proteomes" id="UP000590068">
    <property type="component" value="Unassembled WGS sequence"/>
</dbReference>
<dbReference type="InterPro" id="IPR050157">
    <property type="entry name" value="PSI_iron-sulfur_center"/>
</dbReference>
<dbReference type="Gene3D" id="3.30.70.20">
    <property type="match status" value="2"/>
</dbReference>
<dbReference type="Pfam" id="PF13187">
    <property type="entry name" value="Fer4_9"/>
    <property type="match status" value="1"/>
</dbReference>
<name>A0ABX1UBJ5_9VIBR</name>
<gene>
    <name evidence="6 8" type="primary">napF</name>
    <name evidence="8" type="ORF">HJ568_12020</name>
</gene>
<dbReference type="PROSITE" id="PS51379">
    <property type="entry name" value="4FE4S_FER_2"/>
    <property type="match status" value="3"/>
</dbReference>
<feature type="domain" description="4Fe-4S ferredoxin-type" evidence="7">
    <location>
        <begin position="61"/>
        <end position="92"/>
    </location>
</feature>
<keyword evidence="4 6" id="KW-0408">Iron</keyword>
<evidence type="ECO:0000256" key="6">
    <source>
        <dbReference type="HAMAP-Rule" id="MF_02201"/>
    </source>
</evidence>
<feature type="domain" description="4Fe-4S ferredoxin-type" evidence="7">
    <location>
        <begin position="31"/>
        <end position="60"/>
    </location>
</feature>
<dbReference type="SUPFAM" id="SSF54862">
    <property type="entry name" value="4Fe-4S ferredoxins"/>
    <property type="match status" value="1"/>
</dbReference>
<proteinExistence type="inferred from homology"/>
<protein>
    <recommendedName>
        <fullName evidence="6">Ferredoxin-type protein NapF</fullName>
    </recommendedName>
</protein>
<keyword evidence="1 6" id="KW-0004">4Fe-4S</keyword>
<feature type="binding site" evidence="6">
    <location>
        <position position="50"/>
    </location>
    <ligand>
        <name>[4Fe-4S] cluster</name>
        <dbReference type="ChEBI" id="CHEBI:49883"/>
        <label>1</label>
    </ligand>
</feature>
<dbReference type="PANTHER" id="PTHR24960">
    <property type="entry name" value="PHOTOSYSTEM I IRON-SULFUR CENTER-RELATED"/>
    <property type="match status" value="1"/>
</dbReference>
<keyword evidence="9" id="KW-1185">Reference proteome</keyword>
<dbReference type="CDD" id="cd10564">
    <property type="entry name" value="NapF_like"/>
    <property type="match status" value="1"/>
</dbReference>
<evidence type="ECO:0000256" key="1">
    <source>
        <dbReference type="ARBA" id="ARBA00022485"/>
    </source>
</evidence>
<dbReference type="EMBL" id="JABCJR010000022">
    <property type="protein sequence ID" value="NMR70701.1"/>
    <property type="molecule type" value="Genomic_DNA"/>
</dbReference>
<feature type="binding site" evidence="6">
    <location>
        <position position="78"/>
    </location>
    <ligand>
        <name>[4Fe-4S] cluster</name>
        <dbReference type="ChEBI" id="CHEBI:49883"/>
        <label>2</label>
    </ligand>
</feature>
<comment type="caution">
    <text evidence="8">The sequence shown here is derived from an EMBL/GenBank/DDBJ whole genome shotgun (WGS) entry which is preliminary data.</text>
</comment>
<feature type="binding site" evidence="6">
    <location>
        <position position="46"/>
    </location>
    <ligand>
        <name>[4Fe-4S] cluster</name>
        <dbReference type="ChEBI" id="CHEBI:49883"/>
        <label>1</label>
    </ligand>
</feature>
<feature type="binding site" evidence="6">
    <location>
        <position position="147"/>
    </location>
    <ligand>
        <name>[4Fe-4S] cluster</name>
        <dbReference type="ChEBI" id="CHEBI:49883"/>
        <label>3</label>
    </ligand>
</feature>
<feature type="binding site" evidence="6">
    <location>
        <position position="150"/>
    </location>
    <ligand>
        <name>[4Fe-4S] cluster</name>
        <dbReference type="ChEBI" id="CHEBI:49883"/>
        <label>3</label>
    </ligand>
</feature>
<dbReference type="RefSeq" id="WP_083188915.1">
    <property type="nucleotide sequence ID" value="NZ_JABBXC010000014.1"/>
</dbReference>
<comment type="cofactor">
    <cofactor evidence="6">
        <name>[4Fe-4S] cluster</name>
        <dbReference type="ChEBI" id="CHEBI:49883"/>
    </cofactor>
</comment>
<feature type="domain" description="4Fe-4S ferredoxin-type" evidence="7">
    <location>
        <begin position="135"/>
        <end position="164"/>
    </location>
</feature>
<evidence type="ECO:0000313" key="8">
    <source>
        <dbReference type="EMBL" id="NMR70701.1"/>
    </source>
</evidence>
<comment type="subunit">
    <text evidence="6">Interacts with the cytoplasmic NapA precursor.</text>
</comment>
<dbReference type="InterPro" id="IPR017900">
    <property type="entry name" value="4Fe4S_Fe_S_CS"/>
</dbReference>
<accession>A0ABX1UBJ5</accession>
<sequence length="172" mass="18580">MVDLSKRKLFTRRASKSQLVYETGQRLPWAKTDSVFVDGCTQCGKCIEACETNIIIKGSGGFPTVDFEKGECTFCEGCVTSCPEPIFRSTKEAAWEIAAKINDTCLAYKNVECRTCGDECEPIAIQFSFGVGHVPQPKLDSQLCTGCGACISACPVSAISMTDCNEDSNASQ</sequence>
<comment type="function">
    <text evidence="6">Could be involved in the maturation of NapA, the catalytic subunit of the periplasmic nitrate reductase, before its export into the periplasm.</text>
</comment>